<gene>
    <name evidence="3" type="ORF">P8V03_05215</name>
</gene>
<dbReference type="PIRSF" id="PIRSF000705">
    <property type="entry name" value="DNK"/>
    <property type="match status" value="1"/>
</dbReference>
<dbReference type="PANTHER" id="PTHR10513:SF35">
    <property type="entry name" value="DEOXYADENOSINE KINASE"/>
    <property type="match status" value="1"/>
</dbReference>
<evidence type="ECO:0000259" key="2">
    <source>
        <dbReference type="Pfam" id="PF01712"/>
    </source>
</evidence>
<protein>
    <submittedName>
        <fullName evidence="3">Deoxynucleoside kinase</fullName>
    </submittedName>
</protein>
<dbReference type="PANTHER" id="PTHR10513">
    <property type="entry name" value="DEOXYNUCLEOSIDE KINASE"/>
    <property type="match status" value="1"/>
</dbReference>
<dbReference type="InterPro" id="IPR050566">
    <property type="entry name" value="Deoxyribonucleoside_kinase"/>
</dbReference>
<name>A0ABU4JQX1_9CLOT</name>
<feature type="domain" description="Deoxynucleoside kinase" evidence="2">
    <location>
        <begin position="24"/>
        <end position="217"/>
    </location>
</feature>
<organism evidence="3 4">
    <name type="scientific">Clostridium tanneri</name>
    <dbReference type="NCBI Taxonomy" id="3037988"/>
    <lineage>
        <taxon>Bacteria</taxon>
        <taxon>Bacillati</taxon>
        <taxon>Bacillota</taxon>
        <taxon>Clostridia</taxon>
        <taxon>Eubacteriales</taxon>
        <taxon>Clostridiaceae</taxon>
        <taxon>Clostridium</taxon>
    </lineage>
</organism>
<reference evidence="3 4" key="1">
    <citation type="submission" date="2023-04" db="EMBL/GenBank/DDBJ databases">
        <title>Clostridium tannerae sp. nov., isolated from the fecal material of an alpaca.</title>
        <authorList>
            <person name="Miller S."/>
            <person name="Hendry M."/>
            <person name="King J."/>
            <person name="Sankaranarayanan K."/>
            <person name="Lawson P.A."/>
        </authorList>
    </citation>
    <scope>NUCLEOTIDE SEQUENCE [LARGE SCALE GENOMIC DNA]</scope>
    <source>
        <strain evidence="3 4">A1-XYC3</strain>
    </source>
</reference>
<keyword evidence="4" id="KW-1185">Reference proteome</keyword>
<sequence>MNEYIEFFKLLKSARKEDKIMNSIIIDGCVAAGKTSLMNIIEEEFRYTPFLEPVTDNPLLDKFYYNRKRYSFPLQIFFLNKRFAMLKEAAKIDGTVMDRSIYGDVIFAKLLADNQEMESEEYALYKDLLANMLEHVEPPKLMIYLKSSTDDIIRKIKLRGRDYEQVVEREYWEQLNKEYEDYFSEYNISPLLVVEVDNLDYVHNERDREYIISLIKNKLKEIR</sequence>
<dbReference type="CDD" id="cd01673">
    <property type="entry name" value="dNK"/>
    <property type="match status" value="1"/>
</dbReference>
<dbReference type="EMBL" id="JARUJP010000004">
    <property type="protein sequence ID" value="MDW8800552.1"/>
    <property type="molecule type" value="Genomic_DNA"/>
</dbReference>
<comment type="caution">
    <text evidence="3">The sequence shown here is derived from an EMBL/GenBank/DDBJ whole genome shotgun (WGS) entry which is preliminary data.</text>
</comment>
<dbReference type="SUPFAM" id="SSF52540">
    <property type="entry name" value="P-loop containing nucleoside triphosphate hydrolases"/>
    <property type="match status" value="1"/>
</dbReference>
<proteinExistence type="inferred from homology"/>
<evidence type="ECO:0000313" key="4">
    <source>
        <dbReference type="Proteomes" id="UP001281656"/>
    </source>
</evidence>
<accession>A0ABU4JQX1</accession>
<evidence type="ECO:0000313" key="3">
    <source>
        <dbReference type="EMBL" id="MDW8800552.1"/>
    </source>
</evidence>
<dbReference type="InterPro" id="IPR002624">
    <property type="entry name" value="DCK/DGK"/>
</dbReference>
<comment type="similarity">
    <text evidence="1">Belongs to the DCK/DGK family.</text>
</comment>
<keyword evidence="3" id="KW-0808">Transferase</keyword>
<dbReference type="Proteomes" id="UP001281656">
    <property type="component" value="Unassembled WGS sequence"/>
</dbReference>
<dbReference type="InterPro" id="IPR031314">
    <property type="entry name" value="DNK_dom"/>
</dbReference>
<keyword evidence="3" id="KW-0418">Kinase</keyword>
<evidence type="ECO:0000256" key="1">
    <source>
        <dbReference type="ARBA" id="ARBA00007420"/>
    </source>
</evidence>
<dbReference type="InterPro" id="IPR027417">
    <property type="entry name" value="P-loop_NTPase"/>
</dbReference>
<dbReference type="RefSeq" id="WP_318797041.1">
    <property type="nucleotide sequence ID" value="NZ_JARUJP010000004.1"/>
</dbReference>
<dbReference type="Gene3D" id="3.40.50.300">
    <property type="entry name" value="P-loop containing nucleotide triphosphate hydrolases"/>
    <property type="match status" value="1"/>
</dbReference>
<dbReference type="Pfam" id="PF01712">
    <property type="entry name" value="dNK"/>
    <property type="match status" value="1"/>
</dbReference>
<dbReference type="GO" id="GO:0016301">
    <property type="term" value="F:kinase activity"/>
    <property type="evidence" value="ECO:0007669"/>
    <property type="project" value="UniProtKB-KW"/>
</dbReference>